<sequence>MPDLCDSYKAYMTSILKNMKADLAEAYPELAAREYDSLSQMLQDTEDSFIFILDGNRPHE</sequence>
<dbReference type="Proteomes" id="UP001065549">
    <property type="component" value="Unassembled WGS sequence"/>
</dbReference>
<evidence type="ECO:0000313" key="1">
    <source>
        <dbReference type="EMBL" id="MCU7379658.1"/>
    </source>
</evidence>
<dbReference type="RefSeq" id="WP_148397391.1">
    <property type="nucleotide sequence ID" value="NZ_JAJAGH010000009.1"/>
</dbReference>
<name>A0A9J6QTN4_9FIRM</name>
<reference evidence="1" key="1">
    <citation type="submission" date="2022-09" db="EMBL/GenBank/DDBJ databases">
        <title>Culturomic study of gut microbiota in children with autism spectrum disorder.</title>
        <authorList>
            <person name="Efimov B.A."/>
            <person name="Chaplin A.V."/>
            <person name="Sokolova S.R."/>
            <person name="Pikina A.P."/>
            <person name="Korzhanova M."/>
            <person name="Belova V."/>
            <person name="Korostin D."/>
        </authorList>
    </citation>
    <scope>NUCLEOTIDE SEQUENCE</scope>
    <source>
        <strain evidence="1">ASD5510</strain>
    </source>
</reference>
<proteinExistence type="predicted"/>
<dbReference type="EMBL" id="JAOSHN010000006">
    <property type="protein sequence ID" value="MCU7379658.1"/>
    <property type="molecule type" value="Genomic_DNA"/>
</dbReference>
<protein>
    <submittedName>
        <fullName evidence="1">Uncharacterized protein</fullName>
    </submittedName>
</protein>
<dbReference type="AlphaFoldDB" id="A0A9J6QTN4"/>
<keyword evidence="2" id="KW-1185">Reference proteome</keyword>
<accession>A0A9J6QTN4</accession>
<organism evidence="1 2">
    <name type="scientific">Hominibacterium faecale</name>
    <dbReference type="NCBI Taxonomy" id="2839743"/>
    <lineage>
        <taxon>Bacteria</taxon>
        <taxon>Bacillati</taxon>
        <taxon>Bacillota</taxon>
        <taxon>Clostridia</taxon>
        <taxon>Peptostreptococcales</taxon>
        <taxon>Anaerovoracaceae</taxon>
        <taxon>Hominibacterium</taxon>
    </lineage>
</organism>
<comment type="caution">
    <text evidence="1">The sequence shown here is derived from an EMBL/GenBank/DDBJ whole genome shotgun (WGS) entry which is preliminary data.</text>
</comment>
<gene>
    <name evidence="1" type="ORF">OBO34_15030</name>
</gene>
<evidence type="ECO:0000313" key="2">
    <source>
        <dbReference type="Proteomes" id="UP001065549"/>
    </source>
</evidence>